<proteinExistence type="predicted"/>
<evidence type="ECO:0000313" key="3">
    <source>
        <dbReference type="EMBL" id="QED75137.1"/>
    </source>
</evidence>
<evidence type="ECO:0000313" key="1">
    <source>
        <dbReference type="EMBL" id="EFB2193503.1"/>
    </source>
</evidence>
<gene>
    <name evidence="2" type="ORF">DNX30_23485</name>
    <name evidence="1" type="ORF">FIJ20_14890</name>
    <name evidence="3" type="ORF">FTV93_18880</name>
</gene>
<reference evidence="1 5" key="2">
    <citation type="submission" date="2019-06" db="EMBL/GenBank/DDBJ databases">
        <authorList>
            <consortium name="NARMS: The National Antimicrobial Resistance Monitoring System"/>
        </authorList>
    </citation>
    <scope>NUCLEOTIDE SEQUENCE [LARGE SCALE GENOMIC DNA]</scope>
    <source>
        <strain evidence="1 5">FSIS11921886</strain>
    </source>
</reference>
<dbReference type="RefSeq" id="WP_000214207.1">
    <property type="nucleotide sequence ID" value="NZ_AP021944.1"/>
</dbReference>
<dbReference type="AlphaFoldDB" id="A0A0A2R2V7"/>
<evidence type="ECO:0000313" key="4">
    <source>
        <dbReference type="Proteomes" id="UP000321299"/>
    </source>
</evidence>
<reference evidence="3 4" key="4">
    <citation type="submission" date="2019-08" db="EMBL/GenBank/DDBJ databases">
        <authorList>
            <person name="Chen F.-J."/>
            <person name="Wu H.-C."/>
            <person name="Liao Y.-C."/>
            <person name="Kuo S.-C."/>
        </authorList>
    </citation>
    <scope>NUCLEOTIDE SEQUENCE [LARGE SCALE GENOMIC DNA]</scope>
    <source>
        <strain evidence="3 4">NCYU-26-73</strain>
    </source>
</reference>
<evidence type="ECO:0000313" key="5">
    <source>
        <dbReference type="Proteomes" id="UP000519859"/>
    </source>
</evidence>
<dbReference type="Proteomes" id="UP000519859">
    <property type="component" value="Unassembled WGS sequence"/>
</dbReference>
<dbReference type="Proteomes" id="UP000885382">
    <property type="component" value="Unassembled WGS sequence"/>
</dbReference>
<protein>
    <submittedName>
        <fullName evidence="2">Uncharacterized protein</fullName>
    </submittedName>
</protein>
<sequence>MTTTVYDRVNALVATDSRWSVDLSPHGYDGHILYIDDTGFGKLAPRNDFVMLLAGDGLLIQLWKHWWRGDLSQQEPPVVLPTGQSVNLHIVKKSTNEVIFDKGQKLVVKNNETEELFAVFTGSGCGAAAQNWMYSHCARSAIEESKKLDPYTGGTVRFLDFRTNASLVEDSVSTISEVNEALLQRGLIMDTKNPHSPHVSISAQEVAEVRQMLVSGSITPCAPVGQRTQDWDDNSKLRLANAIQRIREEEAQMR</sequence>
<dbReference type="EMBL" id="AASDFP010000030">
    <property type="protein sequence ID" value="EFB2193503.1"/>
    <property type="molecule type" value="Genomic_DNA"/>
</dbReference>
<evidence type="ECO:0000313" key="2">
    <source>
        <dbReference type="EMBL" id="MJL95659.1"/>
    </source>
</evidence>
<organism evidence="2">
    <name type="scientific">Escherichia coli</name>
    <dbReference type="NCBI Taxonomy" id="562"/>
    <lineage>
        <taxon>Bacteria</taxon>
        <taxon>Pseudomonadati</taxon>
        <taxon>Pseudomonadota</taxon>
        <taxon>Gammaproteobacteria</taxon>
        <taxon>Enterobacterales</taxon>
        <taxon>Enterobacteriaceae</taxon>
        <taxon>Escherichia</taxon>
    </lineage>
</organism>
<accession>A0A0A2R2V7</accession>
<dbReference type="Proteomes" id="UP000321299">
    <property type="component" value="Chromosome"/>
</dbReference>
<name>A0A0A2R2V7_ECOLX</name>
<reference evidence="3 4" key="3">
    <citation type="submission" date="2019-08" db="EMBL/GenBank/DDBJ databases">
        <title>Plasmid- and chromosome-located mcr-3 in mcr-1-positive Escherichia coli from diseased swine, Taiwan.</title>
        <authorList>
            <person name="Hsu C.-Y."/>
            <person name="Huang W.-C."/>
            <person name="Lauderdale T.-L."/>
        </authorList>
    </citation>
    <scope>NUCLEOTIDE SEQUENCE [LARGE SCALE GENOMIC DNA]</scope>
    <source>
        <strain evidence="3 4">NCYU-26-73</strain>
    </source>
</reference>
<dbReference type="EMBL" id="CP042615">
    <property type="protein sequence ID" value="QED75137.1"/>
    <property type="molecule type" value="Genomic_DNA"/>
</dbReference>
<reference evidence="2" key="1">
    <citation type="submission" date="2018-06" db="EMBL/GenBank/DDBJ databases">
        <authorList>
            <person name="Ashton P.M."/>
            <person name="Dallman T."/>
            <person name="Nair S."/>
            <person name="De Pinna E."/>
            <person name="Peters T."/>
            <person name="Grant K."/>
        </authorList>
    </citation>
    <scope>NUCLEOTIDE SEQUENCE [LARGE SCALE GENOMIC DNA]</scope>
    <source>
        <strain evidence="2">462023</strain>
    </source>
</reference>
<dbReference type="EMBL" id="RTJF01000039">
    <property type="protein sequence ID" value="MJL95659.1"/>
    <property type="molecule type" value="Genomic_DNA"/>
</dbReference>